<dbReference type="FunFam" id="2.40.110.10:FF:000002">
    <property type="entry name" value="Acyl-CoA dehydrogenase fadE12"/>
    <property type="match status" value="1"/>
</dbReference>
<name>A0A8J3FSN8_9ACTN</name>
<evidence type="ECO:0000256" key="5">
    <source>
        <dbReference type="ARBA" id="ARBA00022827"/>
    </source>
</evidence>
<protein>
    <submittedName>
        <fullName evidence="11">Acyl-CoA dehydrogenase</fullName>
    </submittedName>
</protein>
<dbReference type="SUPFAM" id="SSF47203">
    <property type="entry name" value="Acyl-CoA dehydrogenase C-terminal domain-like"/>
    <property type="match status" value="1"/>
</dbReference>
<comment type="subunit">
    <text evidence="3">Homodimer.</text>
</comment>
<feature type="domain" description="Acyl-CoA dehydrogenase/oxidase C-terminal" evidence="8">
    <location>
        <begin position="246"/>
        <end position="395"/>
    </location>
</feature>
<reference evidence="11" key="1">
    <citation type="journal article" date="2014" name="Int. J. Syst. Evol. Microbiol.">
        <title>Complete genome sequence of Corynebacterium casei LMG S-19264T (=DSM 44701T), isolated from a smear-ripened cheese.</title>
        <authorList>
            <consortium name="US DOE Joint Genome Institute (JGI-PGF)"/>
            <person name="Walter F."/>
            <person name="Albersmeier A."/>
            <person name="Kalinowski J."/>
            <person name="Ruckert C."/>
        </authorList>
    </citation>
    <scope>NUCLEOTIDE SEQUENCE</scope>
    <source>
        <strain evidence="11">CGMCC 4.7299</strain>
    </source>
</reference>
<dbReference type="Gene3D" id="1.10.540.10">
    <property type="entry name" value="Acyl-CoA dehydrogenase/oxidase, N-terminal domain"/>
    <property type="match status" value="1"/>
</dbReference>
<dbReference type="Pfam" id="PF00441">
    <property type="entry name" value="Acyl-CoA_dh_1"/>
    <property type="match status" value="1"/>
</dbReference>
<dbReference type="Pfam" id="PF02771">
    <property type="entry name" value="Acyl-CoA_dh_N"/>
    <property type="match status" value="1"/>
</dbReference>
<proteinExistence type="inferred from homology"/>
<evidence type="ECO:0000256" key="7">
    <source>
        <dbReference type="RuleBase" id="RU362125"/>
    </source>
</evidence>
<dbReference type="AlphaFoldDB" id="A0A8J3FSN8"/>
<comment type="caution">
    <text evidence="11">The sequence shown here is derived from an EMBL/GenBank/DDBJ whole genome shotgun (WGS) entry which is preliminary data.</text>
</comment>
<organism evidence="11 12">
    <name type="scientific">Mangrovihabitans endophyticus</name>
    <dbReference type="NCBI Taxonomy" id="1751298"/>
    <lineage>
        <taxon>Bacteria</taxon>
        <taxon>Bacillati</taxon>
        <taxon>Actinomycetota</taxon>
        <taxon>Actinomycetes</taxon>
        <taxon>Micromonosporales</taxon>
        <taxon>Micromonosporaceae</taxon>
        <taxon>Mangrovihabitans</taxon>
    </lineage>
</organism>
<keyword evidence="12" id="KW-1185">Reference proteome</keyword>
<reference evidence="11" key="2">
    <citation type="submission" date="2020-09" db="EMBL/GenBank/DDBJ databases">
        <authorList>
            <person name="Sun Q."/>
            <person name="Zhou Y."/>
        </authorList>
    </citation>
    <scope>NUCLEOTIDE SEQUENCE</scope>
    <source>
        <strain evidence="11">CGMCC 4.7299</strain>
    </source>
</reference>
<dbReference type="InterPro" id="IPR037069">
    <property type="entry name" value="AcylCoA_DH/ox_N_sf"/>
</dbReference>
<sequence length="404" mass="44211">MDFGFDARTEDYRKRLLAFMDEHVRPAEPGWFAGDSAAGRWEPPPGLAALQSAARERGLWNLFLPGEHGAGLTNLQYAPLAEITGRSPAIAPAALNCAAPDTGNMEVLAMFGSPQQQEQWLRPLLDGAIRSAFAMTEPQVASSDATNIGTRIVRDGDDYVINGHKFYISGAMNPRCKIFIVMGKTDPQAARHVQQSMVLVPRDTPGVRIERGMTVFGYDDGDHGGHAEVFFDDVRVPAANLIGEEGSGFAISQARLGPGRIHHCMRLIGMAERAIELMCTRALSREPFGRPLADQGVVRDWIAEARVRVEQNRLLVLKAAWLMDTVGNKGAHTEIQAIKIAVPSTTEWILDKAIQTHGAAGVGQDTPLARLWAAARTLRLADGPDEVHKRSLARRELGRYRSAR</sequence>
<feature type="domain" description="Acyl-CoA oxidase/dehydrogenase middle" evidence="9">
    <location>
        <begin position="132"/>
        <end position="234"/>
    </location>
</feature>
<dbReference type="InterPro" id="IPR009100">
    <property type="entry name" value="AcylCoA_DH/oxidase_NM_dom_sf"/>
</dbReference>
<evidence type="ECO:0000259" key="10">
    <source>
        <dbReference type="Pfam" id="PF02771"/>
    </source>
</evidence>
<dbReference type="Pfam" id="PF02770">
    <property type="entry name" value="Acyl-CoA_dh_M"/>
    <property type="match status" value="1"/>
</dbReference>
<evidence type="ECO:0000256" key="4">
    <source>
        <dbReference type="ARBA" id="ARBA00022630"/>
    </source>
</evidence>
<dbReference type="GO" id="GO:0003995">
    <property type="term" value="F:acyl-CoA dehydrogenase activity"/>
    <property type="evidence" value="ECO:0007669"/>
    <property type="project" value="TreeGrafter"/>
</dbReference>
<evidence type="ECO:0000256" key="6">
    <source>
        <dbReference type="ARBA" id="ARBA00023002"/>
    </source>
</evidence>
<keyword evidence="5 7" id="KW-0274">FAD</keyword>
<dbReference type="InterPro" id="IPR013786">
    <property type="entry name" value="AcylCoA_DH/ox_N"/>
</dbReference>
<dbReference type="InterPro" id="IPR036250">
    <property type="entry name" value="AcylCo_DH-like_C"/>
</dbReference>
<dbReference type="Proteomes" id="UP000656042">
    <property type="component" value="Unassembled WGS sequence"/>
</dbReference>
<comment type="similarity">
    <text evidence="2 7">Belongs to the acyl-CoA dehydrogenase family.</text>
</comment>
<dbReference type="InterPro" id="IPR050741">
    <property type="entry name" value="Acyl-CoA_dehydrogenase"/>
</dbReference>
<dbReference type="InterPro" id="IPR006091">
    <property type="entry name" value="Acyl-CoA_Oxase/DH_mid-dom"/>
</dbReference>
<dbReference type="GO" id="GO:0033539">
    <property type="term" value="P:fatty acid beta-oxidation using acyl-CoA dehydrogenase"/>
    <property type="evidence" value="ECO:0007669"/>
    <property type="project" value="TreeGrafter"/>
</dbReference>
<dbReference type="SUPFAM" id="SSF56645">
    <property type="entry name" value="Acyl-CoA dehydrogenase NM domain-like"/>
    <property type="match status" value="1"/>
</dbReference>
<dbReference type="PANTHER" id="PTHR48083:SF13">
    <property type="entry name" value="ACYL-COA DEHYDROGENASE FAMILY MEMBER 11"/>
    <property type="match status" value="1"/>
</dbReference>
<keyword evidence="4 7" id="KW-0285">Flavoprotein</keyword>
<dbReference type="Gene3D" id="2.40.110.10">
    <property type="entry name" value="Butyryl-CoA Dehydrogenase, subunit A, domain 2"/>
    <property type="match status" value="1"/>
</dbReference>
<dbReference type="Gene3D" id="1.20.140.10">
    <property type="entry name" value="Butyryl-CoA Dehydrogenase, subunit A, domain 3"/>
    <property type="match status" value="1"/>
</dbReference>
<evidence type="ECO:0000256" key="3">
    <source>
        <dbReference type="ARBA" id="ARBA00011738"/>
    </source>
</evidence>
<evidence type="ECO:0000313" key="11">
    <source>
        <dbReference type="EMBL" id="GGL20627.1"/>
    </source>
</evidence>
<evidence type="ECO:0000259" key="8">
    <source>
        <dbReference type="Pfam" id="PF00441"/>
    </source>
</evidence>
<evidence type="ECO:0000313" key="12">
    <source>
        <dbReference type="Proteomes" id="UP000656042"/>
    </source>
</evidence>
<evidence type="ECO:0000256" key="2">
    <source>
        <dbReference type="ARBA" id="ARBA00009347"/>
    </source>
</evidence>
<evidence type="ECO:0000259" key="9">
    <source>
        <dbReference type="Pfam" id="PF02770"/>
    </source>
</evidence>
<dbReference type="GO" id="GO:0050660">
    <property type="term" value="F:flavin adenine dinucleotide binding"/>
    <property type="evidence" value="ECO:0007669"/>
    <property type="project" value="InterPro"/>
</dbReference>
<dbReference type="InterPro" id="IPR009075">
    <property type="entry name" value="AcylCo_DH/oxidase_C"/>
</dbReference>
<dbReference type="GO" id="GO:0005737">
    <property type="term" value="C:cytoplasm"/>
    <property type="evidence" value="ECO:0007669"/>
    <property type="project" value="TreeGrafter"/>
</dbReference>
<accession>A0A8J3FSN8</accession>
<comment type="cofactor">
    <cofactor evidence="1 7">
        <name>FAD</name>
        <dbReference type="ChEBI" id="CHEBI:57692"/>
    </cofactor>
</comment>
<dbReference type="InterPro" id="IPR046373">
    <property type="entry name" value="Acyl-CoA_Oxase/DH_mid-dom_sf"/>
</dbReference>
<evidence type="ECO:0000256" key="1">
    <source>
        <dbReference type="ARBA" id="ARBA00001974"/>
    </source>
</evidence>
<feature type="domain" description="Acyl-CoA dehydrogenase/oxidase N-terminal" evidence="10">
    <location>
        <begin position="10"/>
        <end position="127"/>
    </location>
</feature>
<gene>
    <name evidence="11" type="primary">acd</name>
    <name evidence="11" type="ORF">GCM10012284_64100</name>
</gene>
<keyword evidence="6 7" id="KW-0560">Oxidoreductase</keyword>
<dbReference type="RefSeq" id="WP_189083096.1">
    <property type="nucleotide sequence ID" value="NZ_BMMX01000080.1"/>
</dbReference>
<dbReference type="PANTHER" id="PTHR48083">
    <property type="entry name" value="MEDIUM-CHAIN SPECIFIC ACYL-COA DEHYDROGENASE, MITOCHONDRIAL-RELATED"/>
    <property type="match status" value="1"/>
</dbReference>
<dbReference type="EMBL" id="BMMX01000080">
    <property type="protein sequence ID" value="GGL20627.1"/>
    <property type="molecule type" value="Genomic_DNA"/>
</dbReference>